<dbReference type="EMBL" id="JAUHHV010000010">
    <property type="protein sequence ID" value="KAK1411251.1"/>
    <property type="molecule type" value="Genomic_DNA"/>
</dbReference>
<evidence type="ECO:0000313" key="1">
    <source>
        <dbReference type="EMBL" id="KAK1411251.1"/>
    </source>
</evidence>
<comment type="caution">
    <text evidence="1">The sequence shown here is derived from an EMBL/GenBank/DDBJ whole genome shotgun (WGS) entry which is preliminary data.</text>
</comment>
<accession>A0AAD8JYZ5</accession>
<protein>
    <submittedName>
        <fullName evidence="1">Uncharacterized protein</fullName>
    </submittedName>
</protein>
<proteinExistence type="predicted"/>
<dbReference type="AlphaFoldDB" id="A0AAD8JYZ5"/>
<gene>
    <name evidence="1" type="ORF">QVD17_37798</name>
</gene>
<name>A0AAD8JYZ5_TARER</name>
<sequence>MEEFLNHIQHDVANLLWEEDGIVPEEEIDNLVIRLIPKFINKAVSTDWFASYEEDGSSRKAYGCKVCDIS</sequence>
<keyword evidence="2" id="KW-1185">Reference proteome</keyword>
<evidence type="ECO:0000313" key="2">
    <source>
        <dbReference type="Proteomes" id="UP001229421"/>
    </source>
</evidence>
<dbReference type="Proteomes" id="UP001229421">
    <property type="component" value="Unassembled WGS sequence"/>
</dbReference>
<organism evidence="1 2">
    <name type="scientific">Tagetes erecta</name>
    <name type="common">African marigold</name>
    <dbReference type="NCBI Taxonomy" id="13708"/>
    <lineage>
        <taxon>Eukaryota</taxon>
        <taxon>Viridiplantae</taxon>
        <taxon>Streptophyta</taxon>
        <taxon>Embryophyta</taxon>
        <taxon>Tracheophyta</taxon>
        <taxon>Spermatophyta</taxon>
        <taxon>Magnoliopsida</taxon>
        <taxon>eudicotyledons</taxon>
        <taxon>Gunneridae</taxon>
        <taxon>Pentapetalae</taxon>
        <taxon>asterids</taxon>
        <taxon>campanulids</taxon>
        <taxon>Asterales</taxon>
        <taxon>Asteraceae</taxon>
        <taxon>Asteroideae</taxon>
        <taxon>Heliantheae alliance</taxon>
        <taxon>Tageteae</taxon>
        <taxon>Tagetes</taxon>
    </lineage>
</organism>
<reference evidence="1" key="1">
    <citation type="journal article" date="2023" name="bioRxiv">
        <title>Improved chromosome-level genome assembly for marigold (Tagetes erecta).</title>
        <authorList>
            <person name="Jiang F."/>
            <person name="Yuan L."/>
            <person name="Wang S."/>
            <person name="Wang H."/>
            <person name="Xu D."/>
            <person name="Wang A."/>
            <person name="Fan W."/>
        </authorList>
    </citation>
    <scope>NUCLEOTIDE SEQUENCE</scope>
    <source>
        <strain evidence="1">WSJ</strain>
        <tissue evidence="1">Leaf</tissue>
    </source>
</reference>